<comment type="caution">
    <text evidence="1">The sequence shown here is derived from an EMBL/GenBank/DDBJ whole genome shotgun (WGS) entry which is preliminary data.</text>
</comment>
<gene>
    <name evidence="1" type="ORF">RRG08_057762</name>
</gene>
<dbReference type="EMBL" id="JAWDGP010006183">
    <property type="protein sequence ID" value="KAK3745962.1"/>
    <property type="molecule type" value="Genomic_DNA"/>
</dbReference>
<evidence type="ECO:0000313" key="2">
    <source>
        <dbReference type="Proteomes" id="UP001283361"/>
    </source>
</evidence>
<proteinExistence type="predicted"/>
<dbReference type="Proteomes" id="UP001283361">
    <property type="component" value="Unassembled WGS sequence"/>
</dbReference>
<evidence type="ECO:0000313" key="1">
    <source>
        <dbReference type="EMBL" id="KAK3745962.1"/>
    </source>
</evidence>
<organism evidence="1 2">
    <name type="scientific">Elysia crispata</name>
    <name type="common">lettuce slug</name>
    <dbReference type="NCBI Taxonomy" id="231223"/>
    <lineage>
        <taxon>Eukaryota</taxon>
        <taxon>Metazoa</taxon>
        <taxon>Spiralia</taxon>
        <taxon>Lophotrochozoa</taxon>
        <taxon>Mollusca</taxon>
        <taxon>Gastropoda</taxon>
        <taxon>Heterobranchia</taxon>
        <taxon>Euthyneura</taxon>
        <taxon>Panpulmonata</taxon>
        <taxon>Sacoglossa</taxon>
        <taxon>Placobranchoidea</taxon>
        <taxon>Plakobranchidae</taxon>
        <taxon>Elysia</taxon>
    </lineage>
</organism>
<keyword evidence="2" id="KW-1185">Reference proteome</keyword>
<accession>A0AAE1CZG3</accession>
<reference evidence="1" key="1">
    <citation type="journal article" date="2023" name="G3 (Bethesda)">
        <title>A reference genome for the long-term kleptoplast-retaining sea slug Elysia crispata morphotype clarki.</title>
        <authorList>
            <person name="Eastman K.E."/>
            <person name="Pendleton A.L."/>
            <person name="Shaikh M.A."/>
            <person name="Suttiyut T."/>
            <person name="Ogas R."/>
            <person name="Tomko P."/>
            <person name="Gavelis G."/>
            <person name="Widhalm J.R."/>
            <person name="Wisecaver J.H."/>
        </authorList>
    </citation>
    <scope>NUCLEOTIDE SEQUENCE</scope>
    <source>
        <strain evidence="1">ECLA1</strain>
    </source>
</reference>
<protein>
    <submittedName>
        <fullName evidence="1">Uncharacterized protein</fullName>
    </submittedName>
</protein>
<sequence>MLRWAASHSVREKDVTMLLLRYHQYARDASWLAASRTHSQIATAPEKKKKKGLGKFKSMGIKIRQGERMFSEEIIGKKKTTRMFSWRHALYVP</sequence>
<name>A0AAE1CZG3_9GAST</name>
<dbReference type="AlphaFoldDB" id="A0AAE1CZG3"/>